<feature type="domain" description="Iron-sulphur binding protein LdpA C-terminal" evidence="1">
    <location>
        <begin position="33"/>
        <end position="85"/>
    </location>
</feature>
<feature type="non-terminal residue" evidence="2">
    <location>
        <position position="1"/>
    </location>
</feature>
<proteinExistence type="predicted"/>
<evidence type="ECO:0000259" key="1">
    <source>
        <dbReference type="Pfam" id="PF12617"/>
    </source>
</evidence>
<dbReference type="InterPro" id="IPR021039">
    <property type="entry name" value="Fe-S-bd_prot_LdpA_C"/>
</dbReference>
<reference evidence="2" key="1">
    <citation type="submission" date="2018-05" db="EMBL/GenBank/DDBJ databases">
        <authorList>
            <person name="Lanie J.A."/>
            <person name="Ng W.-L."/>
            <person name="Kazmierczak K.M."/>
            <person name="Andrzejewski T.M."/>
            <person name="Davidsen T.M."/>
            <person name="Wayne K.J."/>
            <person name="Tettelin H."/>
            <person name="Glass J.I."/>
            <person name="Rusch D."/>
            <person name="Podicherti R."/>
            <person name="Tsui H.-C.T."/>
            <person name="Winkler M.E."/>
        </authorList>
    </citation>
    <scope>NUCLEOTIDE SEQUENCE</scope>
</reference>
<dbReference type="Pfam" id="PF12617">
    <property type="entry name" value="LdpA_C"/>
    <property type="match status" value="1"/>
</dbReference>
<gene>
    <name evidence="2" type="ORF">METZ01_LOCUS454528</name>
</gene>
<accession>A0A383A1U8</accession>
<name>A0A383A1U8_9ZZZZ</name>
<dbReference type="AlphaFoldDB" id="A0A383A1U8"/>
<dbReference type="EMBL" id="UINC01188450">
    <property type="protein sequence ID" value="SVE01674.1"/>
    <property type="molecule type" value="Genomic_DNA"/>
</dbReference>
<organism evidence="2">
    <name type="scientific">marine metagenome</name>
    <dbReference type="NCBI Taxonomy" id="408172"/>
    <lineage>
        <taxon>unclassified sequences</taxon>
        <taxon>metagenomes</taxon>
        <taxon>ecological metagenomes</taxon>
    </lineage>
</organism>
<protein>
    <recommendedName>
        <fullName evidence="1">Iron-sulphur binding protein LdpA C-terminal domain-containing protein</fullName>
    </recommendedName>
</protein>
<sequence>SGGEDTFNTTLQAVATADVINKRFNKKLNKITKKYYYIKKTEAYILLSGGTNSLTALLAKQTDVLFNGISVGSYARKIIKDLVDSDAFYEKEIIRNASLIAGKLVNGNIT</sequence>
<evidence type="ECO:0000313" key="2">
    <source>
        <dbReference type="EMBL" id="SVE01674.1"/>
    </source>
</evidence>